<feature type="compositionally biased region" description="Polar residues" evidence="3">
    <location>
        <begin position="260"/>
        <end position="270"/>
    </location>
</feature>
<feature type="compositionally biased region" description="Acidic residues" evidence="3">
    <location>
        <begin position="83"/>
        <end position="137"/>
    </location>
</feature>
<dbReference type="GO" id="GO:0005730">
    <property type="term" value="C:nucleolus"/>
    <property type="evidence" value="ECO:0007669"/>
    <property type="project" value="TreeGrafter"/>
</dbReference>
<dbReference type="InterPro" id="IPR012617">
    <property type="entry name" value="AATF_C"/>
</dbReference>
<feature type="domain" description="Apoptosis-antagonizing transcription factor C-terminal" evidence="4">
    <location>
        <begin position="458"/>
        <end position="542"/>
    </location>
</feature>
<protein>
    <recommendedName>
        <fullName evidence="2">Protein BFR2</fullName>
    </recommendedName>
</protein>
<evidence type="ECO:0000256" key="2">
    <source>
        <dbReference type="ARBA" id="ARBA00013850"/>
    </source>
</evidence>
<feature type="compositionally biased region" description="Acidic residues" evidence="3">
    <location>
        <begin position="553"/>
        <end position="562"/>
    </location>
</feature>
<dbReference type="SMR" id="A0AA97PJN3"/>
<feature type="compositionally biased region" description="Acidic residues" evidence="3">
    <location>
        <begin position="217"/>
        <end position="240"/>
    </location>
</feature>
<feature type="compositionally biased region" description="Acidic residues" evidence="3">
    <location>
        <begin position="178"/>
        <end position="210"/>
    </location>
</feature>
<dbReference type="InterPro" id="IPR039223">
    <property type="entry name" value="AATF/Bfr2"/>
</dbReference>
<evidence type="ECO:0000256" key="3">
    <source>
        <dbReference type="SAM" id="MobiDB-lite"/>
    </source>
</evidence>
<feature type="region of interest" description="Disordered" evidence="3">
    <location>
        <begin position="1"/>
        <end position="279"/>
    </location>
</feature>
<dbReference type="PANTHER" id="PTHR15565:SF0">
    <property type="entry name" value="PROTEIN AATF"/>
    <property type="match status" value="1"/>
</dbReference>
<sequence>MAPKKGRSQKFAELQEKAVKDYDPEADAPAGDSDEDSNSDGDSDGLTGTEHYVSVGKSKLRQADVDNLGPQYRGKRVSRSALDESDDDSDDDSAEESDEEDAESQGDDSSAEEFADPDTADLEADHIDADEEIDSDDALGASDEEKFAKFTFRGSSKPRVGSARRSKRPIAADFLSGSEEDEEDAGSAESDLGEGSEDSGDESDELESDEVSGPSDASEDDEDDEDEGDEDDSEGESDEESNAKNADLSAQLRKMMGQDGAQNGGTQSQAGLDKGRAVRQQRRSFDSLLNIRIRLQKALVAVNSMSTLSENESTEGQPYQAAEEAALKLWSTIDTFRRSLTPGLSATAAGQKRKRDIDMDTPLQDLWEDMGVVEARAASYRKKVLEKWSSKTKSTTAVTSKRQLGTTTVESLTSVLEDQLVNPDRLVKRTRVPRSCAPIQSSKKVQEDENIYDDADFYQLLLKELVDQRTLDGSGGGAGGSVPTVKWAAVKEARTRKVVDRRASKGRKLRFTVHEKLQNFMAPEDRRTWEQDAIDRFFGTLFGQKMELREDADGASEDEDMGGVDVDGPGLRLFG</sequence>
<dbReference type="PANTHER" id="PTHR15565">
    <property type="entry name" value="AATF PROTEIN APOPTOSIS ANTAGONIZING TRANSCRIPTION FACTOR"/>
    <property type="match status" value="1"/>
</dbReference>
<comment type="similarity">
    <text evidence="1">Belongs to the AATF family.</text>
</comment>
<dbReference type="Pfam" id="PF08164">
    <property type="entry name" value="TRAUB"/>
    <property type="match status" value="1"/>
</dbReference>
<dbReference type="GO" id="GO:0000462">
    <property type="term" value="P:maturation of SSU-rRNA from tricistronic rRNA transcript (SSU-rRNA, 5.8S rRNA, LSU-rRNA)"/>
    <property type="evidence" value="ECO:0007669"/>
    <property type="project" value="TreeGrafter"/>
</dbReference>
<evidence type="ECO:0000313" key="6">
    <source>
        <dbReference type="EMBL" id="ELQ37097.1"/>
    </source>
</evidence>
<dbReference type="Proteomes" id="UP000011086">
    <property type="component" value="Unassembled WGS sequence"/>
</dbReference>
<dbReference type="InterPro" id="IPR025160">
    <property type="entry name" value="AATF"/>
</dbReference>
<accession>A0AA97PJN3</accession>
<reference evidence="6" key="1">
    <citation type="journal article" date="2012" name="PLoS Genet.">
        <title>Comparative analysis of the genomes of two field isolates of the rice blast fungus Magnaporthe oryzae.</title>
        <authorList>
            <person name="Xue M."/>
            <person name="Yang J."/>
            <person name="Li Z."/>
            <person name="Hu S."/>
            <person name="Yao N."/>
            <person name="Dean R.A."/>
            <person name="Zhao W."/>
            <person name="Shen M."/>
            <person name="Zhang H."/>
            <person name="Li C."/>
            <person name="Liu L."/>
            <person name="Cao L."/>
            <person name="Xu X."/>
            <person name="Xing Y."/>
            <person name="Hsiang T."/>
            <person name="Zhang Z."/>
            <person name="Xu J.R."/>
            <person name="Peng Y.L."/>
        </authorList>
    </citation>
    <scope>NUCLEOTIDE SEQUENCE</scope>
    <source>
        <strain evidence="6">Y34</strain>
    </source>
</reference>
<feature type="compositionally biased region" description="Acidic residues" evidence="3">
    <location>
        <begin position="32"/>
        <end position="43"/>
    </location>
</feature>
<feature type="compositionally biased region" description="Basic and acidic residues" evidence="3">
    <location>
        <begin position="13"/>
        <end position="23"/>
    </location>
</feature>
<feature type="domain" description="AATF leucine zipper-containing" evidence="5">
    <location>
        <begin position="273"/>
        <end position="391"/>
    </location>
</feature>
<evidence type="ECO:0000259" key="5">
    <source>
        <dbReference type="Pfam" id="PF13339"/>
    </source>
</evidence>
<evidence type="ECO:0000259" key="4">
    <source>
        <dbReference type="Pfam" id="PF08164"/>
    </source>
</evidence>
<dbReference type="AlphaFoldDB" id="A0AA97PJN3"/>
<organism evidence="6">
    <name type="scientific">Pyricularia oryzae (strain Y34)</name>
    <name type="common">Rice blast fungus</name>
    <name type="synonym">Magnaporthe oryzae</name>
    <dbReference type="NCBI Taxonomy" id="1143189"/>
    <lineage>
        <taxon>Eukaryota</taxon>
        <taxon>Fungi</taxon>
        <taxon>Dikarya</taxon>
        <taxon>Ascomycota</taxon>
        <taxon>Pezizomycotina</taxon>
        <taxon>Sordariomycetes</taxon>
        <taxon>Sordariomycetidae</taxon>
        <taxon>Magnaporthales</taxon>
        <taxon>Pyriculariaceae</taxon>
        <taxon>Pyricularia</taxon>
    </lineage>
</organism>
<evidence type="ECO:0000256" key="1">
    <source>
        <dbReference type="ARBA" id="ARBA00008966"/>
    </source>
</evidence>
<feature type="compositionally biased region" description="Low complexity" evidence="3">
    <location>
        <begin position="563"/>
        <end position="575"/>
    </location>
</feature>
<dbReference type="EMBL" id="JH794030">
    <property type="protein sequence ID" value="ELQ37097.1"/>
    <property type="molecule type" value="Genomic_DNA"/>
</dbReference>
<name>A0AA97PJN3_PYRO3</name>
<feature type="region of interest" description="Disordered" evidence="3">
    <location>
        <begin position="551"/>
        <end position="575"/>
    </location>
</feature>
<gene>
    <name evidence="6" type="ORF">OOU_Y34scaffold00619g71</name>
</gene>
<proteinExistence type="inferred from homology"/>
<dbReference type="Pfam" id="PF13339">
    <property type="entry name" value="AATF-Che1"/>
    <property type="match status" value="1"/>
</dbReference>